<accession>A0ABP7TYH1</accession>
<proteinExistence type="predicted"/>
<protein>
    <recommendedName>
        <fullName evidence="1">CHAT domain-containing protein</fullName>
    </recommendedName>
</protein>
<dbReference type="Proteomes" id="UP001500456">
    <property type="component" value="Unassembled WGS sequence"/>
</dbReference>
<evidence type="ECO:0000259" key="1">
    <source>
        <dbReference type="Pfam" id="PF12770"/>
    </source>
</evidence>
<feature type="domain" description="CHAT" evidence="1">
    <location>
        <begin position="470"/>
        <end position="732"/>
    </location>
</feature>
<evidence type="ECO:0000313" key="3">
    <source>
        <dbReference type="Proteomes" id="UP001500456"/>
    </source>
</evidence>
<dbReference type="EMBL" id="BAAAZX010000065">
    <property type="protein sequence ID" value="GAA4032905.1"/>
    <property type="molecule type" value="Genomic_DNA"/>
</dbReference>
<name>A0ABP7TYH1_9ACTN</name>
<gene>
    <name evidence="2" type="ORF">GCM10022232_93490</name>
</gene>
<comment type="caution">
    <text evidence="2">The sequence shown here is derived from an EMBL/GenBank/DDBJ whole genome shotgun (WGS) entry which is preliminary data.</text>
</comment>
<evidence type="ECO:0000313" key="2">
    <source>
        <dbReference type="EMBL" id="GAA4032905.1"/>
    </source>
</evidence>
<sequence length="745" mass="80614">MADILKVPLQAIVAAYGESGARALLSQGIEFARSSGSRDLLRRVLRWSADLFEPTSDAHVRQELEASLHCLPYDDTPCPAAGADLAVLARRHLSYSRRLWSSPRRQARREAARAHLAAHALAAGQIELGLRLLPPFESLSTLGHGYSLLYADLHYEAATANIAVPDAAVRGPAWLLCQAAQKYSLLGLYGLASWCLIKVLELVEESSDDDLPDVVTAVAAVMPVLHANRDPQLARIYRDVVHASVPCGESLGVPLGLHHAAKGPTFSQCYGARAFQVPEAVTHQLVRLRVASASRNAELLAPVEAPLDQSNTFIPGSELWDSLSPLSVEATAPGRTTAEIEQNIKRHIDRGVHGALLAAAANGTQAYPDLDRLQEGLDDRTVFLSWFLPAAAGPESVYTMLAVTQESAELMVTRSASRSDDDIPETGNEAEQPPAEHALVRLVSALRSEVTRKPFFDEVVTPGGAALLARPLIPSEWLQQWRDRDKDHLRIWAHGPLHYLPFHLCSYSAEGQLVADDFTVSLVTGLGTSSPPAPPAPRRARTAIIASACGGEEFGLECETILEEHAANIATSMGTDPPIIKQEATRQRLLDELSTADVVHIAAHGTQDAAAPWFHCLYLSPDGDDDGRVFAHDILGADLRGVRLVTLASCESALGRYDINDNLRGLPAALFLAGAQALIGCLWPVQPEPATHFFADLHRRIAQGSATLTAFRGAQLATRADFPAYRDWGAFVFLNGWHHTVQEAT</sequence>
<dbReference type="Pfam" id="PF12770">
    <property type="entry name" value="CHAT"/>
    <property type="match status" value="1"/>
</dbReference>
<dbReference type="InterPro" id="IPR024983">
    <property type="entry name" value="CHAT_dom"/>
</dbReference>
<reference evidence="3" key="1">
    <citation type="journal article" date="2019" name="Int. J. Syst. Evol. Microbiol.">
        <title>The Global Catalogue of Microorganisms (GCM) 10K type strain sequencing project: providing services to taxonomists for standard genome sequencing and annotation.</title>
        <authorList>
            <consortium name="The Broad Institute Genomics Platform"/>
            <consortium name="The Broad Institute Genome Sequencing Center for Infectious Disease"/>
            <person name="Wu L."/>
            <person name="Ma J."/>
        </authorList>
    </citation>
    <scope>NUCLEOTIDE SEQUENCE [LARGE SCALE GENOMIC DNA]</scope>
    <source>
        <strain evidence="3">JCM 16924</strain>
    </source>
</reference>
<keyword evidence="3" id="KW-1185">Reference proteome</keyword>
<organism evidence="2 3">
    <name type="scientific">Streptomyces plumbiresistens</name>
    <dbReference type="NCBI Taxonomy" id="511811"/>
    <lineage>
        <taxon>Bacteria</taxon>
        <taxon>Bacillati</taxon>
        <taxon>Actinomycetota</taxon>
        <taxon>Actinomycetes</taxon>
        <taxon>Kitasatosporales</taxon>
        <taxon>Streptomycetaceae</taxon>
        <taxon>Streptomyces</taxon>
    </lineage>
</organism>